<dbReference type="PROSITE" id="PS50157">
    <property type="entry name" value="ZINC_FINGER_C2H2_2"/>
    <property type="match status" value="1"/>
</dbReference>
<keyword evidence="1 4" id="KW-0863">Zinc-finger</keyword>
<feature type="domain" description="C2H2-type" evidence="3">
    <location>
        <begin position="111"/>
        <end position="140"/>
    </location>
</feature>
<proteinExistence type="predicted"/>
<protein>
    <submittedName>
        <fullName evidence="4">Two zinc-finger protein</fullName>
    </submittedName>
</protein>
<dbReference type="InterPro" id="IPR036236">
    <property type="entry name" value="Znf_C2H2_sf"/>
</dbReference>
<dbReference type="InterPro" id="IPR013087">
    <property type="entry name" value="Znf_C2H2_type"/>
</dbReference>
<sequence>MEVEVENHPPMPLHPAFREKIKQNNGGAKSINADIFCTIEQIKNQAAAQRQLLSEQRAFLAPQPDGQPVMSLVTRNDSAPNAVVQLKTSVSPTPDDQASVASFEIDESRPFKCNECGVGFRIAGHLTRHFKSRSHLAKTSPNRTASPSPAASEASSSMQGSPSTTPSPAMSPPIAPENQSGSRRFRCDVCDIGFRFQVLFLLHLFVKITKKGHLDRHLRSTTHLSMEEAIRRNAKEKS</sequence>
<dbReference type="EMBL" id="AY613855">
    <property type="protein sequence ID" value="AAT47833.1"/>
    <property type="molecule type" value="Genomic_DNA"/>
</dbReference>
<reference evidence="4" key="1">
    <citation type="journal article" date="2004" name="Nature">
        <title>Hox cluster disintegration with persistent anteroposterior order of expression in Oikopleura dioica.</title>
        <authorList>
            <person name="Seo H.C."/>
            <person name="Edvardsen R.B."/>
            <person name="Maeland A.D."/>
            <person name="Bjordal M."/>
            <person name="Jensen M.F."/>
            <person name="Hansen A."/>
            <person name="Flaat M."/>
            <person name="Weissenbach J."/>
            <person name="Lehrach H."/>
            <person name="Wincker P."/>
            <person name="Reinhardt R."/>
            <person name="Chourrout D."/>
        </authorList>
    </citation>
    <scope>NUCLEOTIDE SEQUENCE</scope>
</reference>
<keyword evidence="1 4" id="KW-0862">Zinc</keyword>
<evidence type="ECO:0000256" key="1">
    <source>
        <dbReference type="PROSITE-ProRule" id="PRU00042"/>
    </source>
</evidence>
<evidence type="ECO:0000313" key="4">
    <source>
        <dbReference type="EMBL" id="AAT47833.1"/>
    </source>
</evidence>
<reference evidence="4" key="2">
    <citation type="journal article" date="2005" name="Curr. Biol.">
        <title>Remodelling of the homeobox gene complement in the tunicate Oikopleura dioica.</title>
        <authorList>
            <person name="Edvardsen R.B."/>
            <person name="Seo H.C."/>
            <person name="Jensen M.F."/>
            <person name="Mialon A."/>
            <person name="Mikhaleva J."/>
            <person name="Bjordal M."/>
            <person name="Cartry J."/>
            <person name="Reinhardt R."/>
            <person name="Weissenbach J."/>
            <person name="Wincker P."/>
            <person name="Chourrout D."/>
        </authorList>
    </citation>
    <scope>NUCLEOTIDE SEQUENCE</scope>
</reference>
<feature type="compositionally biased region" description="Low complexity" evidence="2">
    <location>
        <begin position="145"/>
        <end position="168"/>
    </location>
</feature>
<evidence type="ECO:0000256" key="2">
    <source>
        <dbReference type="SAM" id="MobiDB-lite"/>
    </source>
</evidence>
<dbReference type="AlphaFoldDB" id="Q66S81"/>
<keyword evidence="1 4" id="KW-0479">Metal-binding</keyword>
<dbReference type="PROSITE" id="PS00028">
    <property type="entry name" value="ZINC_FINGER_C2H2_1"/>
    <property type="match status" value="1"/>
</dbReference>
<dbReference type="SUPFAM" id="SSF57667">
    <property type="entry name" value="beta-beta-alpha zinc fingers"/>
    <property type="match status" value="1"/>
</dbReference>
<gene>
    <name evidence="4" type="ORF">007-14</name>
</gene>
<dbReference type="GO" id="GO:0008270">
    <property type="term" value="F:zinc ion binding"/>
    <property type="evidence" value="ECO:0007669"/>
    <property type="project" value="UniProtKB-KW"/>
</dbReference>
<name>Q66S81_OIKDI</name>
<evidence type="ECO:0000259" key="3">
    <source>
        <dbReference type="PROSITE" id="PS50157"/>
    </source>
</evidence>
<accession>Q66S81</accession>
<dbReference type="Gene3D" id="3.30.160.60">
    <property type="entry name" value="Classic Zinc Finger"/>
    <property type="match status" value="1"/>
</dbReference>
<feature type="region of interest" description="Disordered" evidence="2">
    <location>
        <begin position="132"/>
        <end position="181"/>
    </location>
</feature>
<organism evidence="4">
    <name type="scientific">Oikopleura dioica</name>
    <name type="common">Tunicate</name>
    <dbReference type="NCBI Taxonomy" id="34765"/>
    <lineage>
        <taxon>Eukaryota</taxon>
        <taxon>Metazoa</taxon>
        <taxon>Chordata</taxon>
        <taxon>Tunicata</taxon>
        <taxon>Appendicularia</taxon>
        <taxon>Copelata</taxon>
        <taxon>Oikopleuridae</taxon>
        <taxon>Oikopleura</taxon>
    </lineage>
</organism>